<protein>
    <submittedName>
        <fullName evidence="1">Uncharacterized protein</fullName>
    </submittedName>
</protein>
<reference evidence="2" key="1">
    <citation type="submission" date="2018-05" db="EMBL/GenBank/DDBJ databases">
        <authorList>
            <person name="Cea G.-C."/>
            <person name="William W."/>
        </authorList>
    </citation>
    <scope>NUCLEOTIDE SEQUENCE [LARGE SCALE GENOMIC DNA]</scope>
    <source>
        <strain evidence="2">DB21MT 5</strain>
    </source>
</reference>
<sequence length="39" mass="4473">MVILVSGKPAVTMDFINDFIYIPSFIYVVCNDMIKNVMM</sequence>
<dbReference type="Proteomes" id="UP000250163">
    <property type="component" value="Chromosome MORIYA"/>
</dbReference>
<organism evidence="1 2">
    <name type="scientific">Moritella yayanosii</name>
    <dbReference type="NCBI Taxonomy" id="69539"/>
    <lineage>
        <taxon>Bacteria</taxon>
        <taxon>Pseudomonadati</taxon>
        <taxon>Pseudomonadota</taxon>
        <taxon>Gammaproteobacteria</taxon>
        <taxon>Alteromonadales</taxon>
        <taxon>Moritellaceae</taxon>
        <taxon>Moritella</taxon>
    </lineage>
</organism>
<proteinExistence type="predicted"/>
<dbReference type="EMBL" id="LS483250">
    <property type="protein sequence ID" value="SQD77948.1"/>
    <property type="molecule type" value="Genomic_DNA"/>
</dbReference>
<dbReference type="AlphaFoldDB" id="A0A330LQ22"/>
<gene>
    <name evidence="1" type="ORF">MORIYA_1470</name>
</gene>
<dbReference type="KEGG" id="mya:MORIYA_1470"/>
<name>A0A330LQ22_9GAMM</name>
<evidence type="ECO:0000313" key="2">
    <source>
        <dbReference type="Proteomes" id="UP000250163"/>
    </source>
</evidence>
<evidence type="ECO:0000313" key="1">
    <source>
        <dbReference type="EMBL" id="SQD77948.1"/>
    </source>
</evidence>
<accession>A0A330LQ22</accession>
<keyword evidence="2" id="KW-1185">Reference proteome</keyword>